<dbReference type="Pfam" id="PF03466">
    <property type="entry name" value="LysR_substrate"/>
    <property type="match status" value="1"/>
</dbReference>
<evidence type="ECO:0000256" key="3">
    <source>
        <dbReference type="ARBA" id="ARBA00023125"/>
    </source>
</evidence>
<feature type="domain" description="HTH lysR-type" evidence="5">
    <location>
        <begin position="1"/>
        <end position="58"/>
    </location>
</feature>
<dbReference type="InterPro" id="IPR036388">
    <property type="entry name" value="WH-like_DNA-bd_sf"/>
</dbReference>
<evidence type="ECO:0000256" key="2">
    <source>
        <dbReference type="ARBA" id="ARBA00023015"/>
    </source>
</evidence>
<dbReference type="Gene3D" id="3.40.190.10">
    <property type="entry name" value="Periplasmic binding protein-like II"/>
    <property type="match status" value="2"/>
</dbReference>
<dbReference type="Gene3D" id="1.10.10.10">
    <property type="entry name" value="Winged helix-like DNA-binding domain superfamily/Winged helix DNA-binding domain"/>
    <property type="match status" value="1"/>
</dbReference>
<keyword evidence="4" id="KW-0804">Transcription</keyword>
<dbReference type="Proteomes" id="UP001356095">
    <property type="component" value="Unassembled WGS sequence"/>
</dbReference>
<protein>
    <submittedName>
        <fullName evidence="6">LysR substrate-binding domain-containing protein</fullName>
    </submittedName>
</protein>
<dbReference type="PROSITE" id="PS50931">
    <property type="entry name" value="HTH_LYSR"/>
    <property type="match status" value="1"/>
</dbReference>
<evidence type="ECO:0000313" key="6">
    <source>
        <dbReference type="EMBL" id="MEE2040636.1"/>
    </source>
</evidence>
<dbReference type="EMBL" id="JAUZMY010000032">
    <property type="protein sequence ID" value="MEE2040636.1"/>
    <property type="molecule type" value="Genomic_DNA"/>
</dbReference>
<dbReference type="SUPFAM" id="SSF46785">
    <property type="entry name" value="Winged helix' DNA-binding domain"/>
    <property type="match status" value="1"/>
</dbReference>
<proteinExistence type="inferred from homology"/>
<dbReference type="PANTHER" id="PTHR30346">
    <property type="entry name" value="TRANSCRIPTIONAL DUAL REGULATOR HCAR-RELATED"/>
    <property type="match status" value="1"/>
</dbReference>
<evidence type="ECO:0000256" key="4">
    <source>
        <dbReference type="ARBA" id="ARBA00023163"/>
    </source>
</evidence>
<evidence type="ECO:0000259" key="5">
    <source>
        <dbReference type="PROSITE" id="PS50931"/>
    </source>
</evidence>
<dbReference type="PRINTS" id="PR00039">
    <property type="entry name" value="HTHLYSR"/>
</dbReference>
<sequence length="309" mass="33657">MELRHLRYFTVLAEELHFGRAAARLHMAQPPLSQRIRDLERELGVRLFDRGRNQVRLTEAGALLLEHARPVLESTESALEAMRRIRPGESGILRAGIPPDTMPVTLRTLVAELSANAPDVLVDLHELTTDEQLRALREGDLDVGVVRHPSDTTGLESGPVAHRPLGVLLPAEHPLSAGGPVRLRDLNGMPLVVFPRAMAPMLYDQVMSACSSEGFRPGAIRHARNPLFVNGLVLAGRGVHFNERPLGGLPEGLVWSPLEGNPLAWRTSVVWPPRRRHASVPVFVAAATAGLEAAGHVVQPHPEPGNAAR</sequence>
<comment type="caution">
    <text evidence="6">The sequence shown here is derived from an EMBL/GenBank/DDBJ whole genome shotgun (WGS) entry which is preliminary data.</text>
</comment>
<keyword evidence="7" id="KW-1185">Reference proteome</keyword>
<reference evidence="6 7" key="1">
    <citation type="submission" date="2023-08" db="EMBL/GenBank/DDBJ databases">
        <authorList>
            <person name="Girao M."/>
            <person name="Carvalho M.F."/>
        </authorList>
    </citation>
    <scope>NUCLEOTIDE SEQUENCE [LARGE SCALE GENOMIC DNA]</scope>
    <source>
        <strain evidence="6 7">CT-R113</strain>
    </source>
</reference>
<keyword evidence="2" id="KW-0805">Transcription regulation</keyword>
<dbReference type="InterPro" id="IPR005119">
    <property type="entry name" value="LysR_subst-bd"/>
</dbReference>
<dbReference type="InterPro" id="IPR036390">
    <property type="entry name" value="WH_DNA-bd_sf"/>
</dbReference>
<keyword evidence="3" id="KW-0238">DNA-binding</keyword>
<evidence type="ECO:0000313" key="7">
    <source>
        <dbReference type="Proteomes" id="UP001356095"/>
    </source>
</evidence>
<evidence type="ECO:0000256" key="1">
    <source>
        <dbReference type="ARBA" id="ARBA00009437"/>
    </source>
</evidence>
<dbReference type="InterPro" id="IPR000847">
    <property type="entry name" value="LysR_HTH_N"/>
</dbReference>
<name>A0ABU7KEH0_9ACTN</name>
<dbReference type="CDD" id="cd08414">
    <property type="entry name" value="PBP2_LTTR_aromatics_like"/>
    <property type="match status" value="1"/>
</dbReference>
<dbReference type="Pfam" id="PF00126">
    <property type="entry name" value="HTH_1"/>
    <property type="match status" value="1"/>
</dbReference>
<gene>
    <name evidence="6" type="ORF">Q8791_25795</name>
</gene>
<dbReference type="PANTHER" id="PTHR30346:SF0">
    <property type="entry name" value="HCA OPERON TRANSCRIPTIONAL ACTIVATOR HCAR"/>
    <property type="match status" value="1"/>
</dbReference>
<organism evidence="6 7">
    <name type="scientific">Nocardiopsis codii</name>
    <dbReference type="NCBI Taxonomy" id="3065942"/>
    <lineage>
        <taxon>Bacteria</taxon>
        <taxon>Bacillati</taxon>
        <taxon>Actinomycetota</taxon>
        <taxon>Actinomycetes</taxon>
        <taxon>Streptosporangiales</taxon>
        <taxon>Nocardiopsidaceae</taxon>
        <taxon>Nocardiopsis</taxon>
    </lineage>
</organism>
<comment type="similarity">
    <text evidence="1">Belongs to the LysR transcriptional regulatory family.</text>
</comment>
<dbReference type="SUPFAM" id="SSF53850">
    <property type="entry name" value="Periplasmic binding protein-like II"/>
    <property type="match status" value="1"/>
</dbReference>
<accession>A0ABU7KEH0</accession>
<dbReference type="RefSeq" id="WP_330094399.1">
    <property type="nucleotide sequence ID" value="NZ_JAUZMY010000032.1"/>
</dbReference>